<evidence type="ECO:0000256" key="3">
    <source>
        <dbReference type="ARBA" id="ARBA00022741"/>
    </source>
</evidence>
<dbReference type="Pfam" id="PF00005">
    <property type="entry name" value="ABC_tran"/>
    <property type="match status" value="1"/>
</dbReference>
<dbReference type="PROSITE" id="PS00211">
    <property type="entry name" value="ABC_TRANSPORTER_1"/>
    <property type="match status" value="1"/>
</dbReference>
<evidence type="ECO:0000256" key="1">
    <source>
        <dbReference type="ARBA" id="ARBA00005417"/>
    </source>
</evidence>
<dbReference type="SMART" id="SM00382">
    <property type="entry name" value="AAA"/>
    <property type="match status" value="1"/>
</dbReference>
<keyword evidence="7" id="KW-1185">Reference proteome</keyword>
<gene>
    <name evidence="6" type="ORF">QT711_07235</name>
</gene>
<dbReference type="GO" id="GO:0005524">
    <property type="term" value="F:ATP binding"/>
    <property type="evidence" value="ECO:0007669"/>
    <property type="project" value="UniProtKB-KW"/>
</dbReference>
<dbReference type="InterPro" id="IPR017871">
    <property type="entry name" value="ABC_transporter-like_CS"/>
</dbReference>
<feature type="domain" description="ABC transporter" evidence="5">
    <location>
        <begin position="2"/>
        <end position="223"/>
    </location>
</feature>
<evidence type="ECO:0000259" key="5">
    <source>
        <dbReference type="PROSITE" id="PS50893"/>
    </source>
</evidence>
<dbReference type="Gene3D" id="3.40.50.300">
    <property type="entry name" value="P-loop containing nucleotide triphosphate hydrolases"/>
    <property type="match status" value="1"/>
</dbReference>
<comment type="caution">
    <text evidence="6">The sequence shown here is derived from an EMBL/GenBank/DDBJ whole genome shotgun (WGS) entry which is preliminary data.</text>
</comment>
<dbReference type="CDD" id="cd03255">
    <property type="entry name" value="ABC_MJ0796_LolCDE_FtsE"/>
    <property type="match status" value="1"/>
</dbReference>
<name>A0ABU4G7N2_9BACL</name>
<dbReference type="Proteomes" id="UP001282284">
    <property type="component" value="Unassembled WGS sequence"/>
</dbReference>
<proteinExistence type="inferred from homology"/>
<dbReference type="SUPFAM" id="SSF52540">
    <property type="entry name" value="P-loop containing nucleoside triphosphate hydrolases"/>
    <property type="match status" value="1"/>
</dbReference>
<keyword evidence="3" id="KW-0547">Nucleotide-binding</keyword>
<comment type="similarity">
    <text evidence="1">Belongs to the ABC transporter superfamily.</text>
</comment>
<reference evidence="6 7" key="1">
    <citation type="submission" date="2023-06" db="EMBL/GenBank/DDBJ databases">
        <title>Sporosarcina sp. nov., isolated from Korean traditional fermented seafood 'Jeotgal'.</title>
        <authorList>
            <person name="Yang A.I."/>
            <person name="Shin N.-R."/>
        </authorList>
    </citation>
    <scope>NUCLEOTIDE SEQUENCE [LARGE SCALE GENOMIC DNA]</scope>
    <source>
        <strain evidence="6 7">KCTC13119</strain>
    </source>
</reference>
<dbReference type="RefSeq" id="WP_317942996.1">
    <property type="nucleotide sequence ID" value="NZ_JAUBDI010000004.1"/>
</dbReference>
<dbReference type="PANTHER" id="PTHR42798:SF2">
    <property type="entry name" value="ABC TRANSPORTER ATP-BINDING PROTEIN MG467-RELATED"/>
    <property type="match status" value="1"/>
</dbReference>
<keyword evidence="4 6" id="KW-0067">ATP-binding</keyword>
<dbReference type="InterPro" id="IPR003439">
    <property type="entry name" value="ABC_transporter-like_ATP-bd"/>
</dbReference>
<dbReference type="InterPro" id="IPR027417">
    <property type="entry name" value="P-loop_NTPase"/>
</dbReference>
<dbReference type="PROSITE" id="PS50893">
    <property type="entry name" value="ABC_TRANSPORTER_2"/>
    <property type="match status" value="1"/>
</dbReference>
<accession>A0ABU4G7N2</accession>
<keyword evidence="2" id="KW-0813">Transport</keyword>
<organism evidence="6 7">
    <name type="scientific">Sporosarcina saromensis</name>
    <dbReference type="NCBI Taxonomy" id="359365"/>
    <lineage>
        <taxon>Bacteria</taxon>
        <taxon>Bacillati</taxon>
        <taxon>Bacillota</taxon>
        <taxon>Bacilli</taxon>
        <taxon>Bacillales</taxon>
        <taxon>Caryophanaceae</taxon>
        <taxon>Sporosarcina</taxon>
    </lineage>
</organism>
<dbReference type="InterPro" id="IPR003593">
    <property type="entry name" value="AAA+_ATPase"/>
</dbReference>
<dbReference type="EMBL" id="JAUBDI010000004">
    <property type="protein sequence ID" value="MDW0112974.1"/>
    <property type="molecule type" value="Genomic_DNA"/>
</dbReference>
<dbReference type="PANTHER" id="PTHR42798">
    <property type="entry name" value="LIPOPROTEIN-RELEASING SYSTEM ATP-BINDING PROTEIN LOLD"/>
    <property type="match status" value="1"/>
</dbReference>
<evidence type="ECO:0000256" key="2">
    <source>
        <dbReference type="ARBA" id="ARBA00022448"/>
    </source>
</evidence>
<evidence type="ECO:0000313" key="6">
    <source>
        <dbReference type="EMBL" id="MDW0112974.1"/>
    </source>
</evidence>
<protein>
    <submittedName>
        <fullName evidence="6">ABC transporter ATP-binding protein</fullName>
    </submittedName>
</protein>
<sequence length="224" mass="24949">MLVVDHITKSSFNDTDSFLFENVSLSVQATEWISIIGPSGTGKTTLLNCIAGINQIDGGTIELDGFPVHNLTESQKSDIRRLQIGFIFQDFKLLPYYSVLENVVLPLSKDKKSDQIRKKAVHLLNQVGINKSYYNRLPSGLSGGEKQRVAIARALINDPKLIICDEPTGNLDNDNKKQVLQILTELKQKGHAIIVVTHDDEVAYEGDRLYELKNNSLSEVVKVL</sequence>
<evidence type="ECO:0000256" key="4">
    <source>
        <dbReference type="ARBA" id="ARBA00022840"/>
    </source>
</evidence>
<dbReference type="InterPro" id="IPR017911">
    <property type="entry name" value="MacB-like_ATP-bd"/>
</dbReference>
<evidence type="ECO:0000313" key="7">
    <source>
        <dbReference type="Proteomes" id="UP001282284"/>
    </source>
</evidence>